<feature type="region of interest" description="Disordered" evidence="1">
    <location>
        <begin position="841"/>
        <end position="877"/>
    </location>
</feature>
<reference evidence="2" key="1">
    <citation type="submission" date="2023-10" db="EMBL/GenBank/DDBJ databases">
        <authorList>
            <person name="Chen Y."/>
            <person name="Shah S."/>
            <person name="Dougan E. K."/>
            <person name="Thang M."/>
            <person name="Chan C."/>
        </authorList>
    </citation>
    <scope>NUCLEOTIDE SEQUENCE [LARGE SCALE GENOMIC DNA]</scope>
</reference>
<feature type="region of interest" description="Disordered" evidence="1">
    <location>
        <begin position="1092"/>
        <end position="1247"/>
    </location>
</feature>
<evidence type="ECO:0000313" key="3">
    <source>
        <dbReference type="Proteomes" id="UP001189429"/>
    </source>
</evidence>
<feature type="compositionally biased region" description="Low complexity" evidence="1">
    <location>
        <begin position="44"/>
        <end position="53"/>
    </location>
</feature>
<dbReference type="InterPro" id="IPR051425">
    <property type="entry name" value="Formin_Homology"/>
</dbReference>
<feature type="compositionally biased region" description="Basic and acidic residues" evidence="1">
    <location>
        <begin position="59"/>
        <end position="69"/>
    </location>
</feature>
<evidence type="ECO:0000313" key="2">
    <source>
        <dbReference type="EMBL" id="CAK0846817.1"/>
    </source>
</evidence>
<proteinExistence type="predicted"/>
<comment type="caution">
    <text evidence="2">The sequence shown here is derived from an EMBL/GenBank/DDBJ whole genome shotgun (WGS) entry which is preliminary data.</text>
</comment>
<keyword evidence="3" id="KW-1185">Reference proteome</keyword>
<dbReference type="PANTHER" id="PTHR45725:SF18">
    <property type="entry name" value="ORC1-LIKE AAA ATPASE DOMAIN-CONTAINING PROTEIN"/>
    <property type="match status" value="1"/>
</dbReference>
<feature type="compositionally biased region" description="Low complexity" evidence="1">
    <location>
        <begin position="1115"/>
        <end position="1125"/>
    </location>
</feature>
<gene>
    <name evidence="2" type="ORF">PCOR1329_LOCUS40218</name>
</gene>
<feature type="compositionally biased region" description="Basic and acidic residues" evidence="1">
    <location>
        <begin position="219"/>
        <end position="233"/>
    </location>
</feature>
<dbReference type="EMBL" id="CAUYUJ010014849">
    <property type="protein sequence ID" value="CAK0846817.1"/>
    <property type="molecule type" value="Genomic_DNA"/>
</dbReference>
<feature type="region of interest" description="Disordered" evidence="1">
    <location>
        <begin position="156"/>
        <end position="233"/>
    </location>
</feature>
<evidence type="ECO:0000256" key="1">
    <source>
        <dbReference type="SAM" id="MobiDB-lite"/>
    </source>
</evidence>
<feature type="region of interest" description="Disordered" evidence="1">
    <location>
        <begin position="337"/>
        <end position="363"/>
    </location>
</feature>
<feature type="compositionally biased region" description="Basic and acidic residues" evidence="1">
    <location>
        <begin position="185"/>
        <end position="200"/>
    </location>
</feature>
<organism evidence="2 3">
    <name type="scientific">Prorocentrum cordatum</name>
    <dbReference type="NCBI Taxonomy" id="2364126"/>
    <lineage>
        <taxon>Eukaryota</taxon>
        <taxon>Sar</taxon>
        <taxon>Alveolata</taxon>
        <taxon>Dinophyceae</taxon>
        <taxon>Prorocentrales</taxon>
        <taxon>Prorocentraceae</taxon>
        <taxon>Prorocentrum</taxon>
    </lineage>
</organism>
<name>A0ABN9TLS1_9DINO</name>
<feature type="region of interest" description="Disordered" evidence="1">
    <location>
        <begin position="34"/>
        <end position="69"/>
    </location>
</feature>
<sequence>MNLLDERRRQVKQLERRKRLGGVTAVFEDLKRTLVWEPPPPASPSAQPDATSPRGSPRSAREPRGRARVEIPELKGPPTAHEVVLQLYQVLTAWYLTVRGGAYRRRRAQLRGALAWEGPARARALMDVRTMLVDAQRVSWFSAPVRYPHCAAGDVPCSSSDHADAGAAQPPRGDAAGLRWARRQRAPEAPRHGRVREGEPGRAGPGGGASVDVPGQHKGSGDVKKLRRQGEQADRQLEAAKELLVKAPAFLRLVELVHATFLTWSVEDAATLLLQAFQDTSSLQLPVMAYPGLAPASTSGAAAAAVFQTSPSHVEVQGHLNALLEAVVDAAEPLLEIQQKDPPQENPSSRSADGEADGLERAGKEETSLIRLYLSSSRPYRQAVKGLDRQLKRCFRAAERCLRGAHEQLGEPLSVHAALLACLYADRPGLARHIAHWGPPGCGPEPGATAIGNRLLADFVFFWLAGPHAHLGEARQILQPLFHCVAMVCASDPGLSLETAPLPAGGLGQPPRGGPAVVEEAGEATAGGAGCARLYPAFRDVQRASASLSDLLLRQVVREGKFAEHVEGFPEGLEQAPALCSWFRELVERCQRWHDAVKGMRQVHQCGPLRLDMSFLSFSAAQVPAALLGAGAYLLNLYAVRSGRTLFRSVQAALGDIATEPASLAEIVREMLLLRGMHARTLEYRKDHKRLEELYQALAAAARLPVLTTPVSRLVGTQVTLHVDRGEGEVLSQLGFDMWRQPGGGLSTAALAFLVETAGESLALVETRAGSLMGDVAGRASPFRGRAEEAAREVSLNAEALLLEMESALSPCDRLAEDARLAEDPRWTSWLRDDDDVGYGGLDPSSPAFGTPAPPPIPRRPLVRTISGKSPPLSTGDHYTHQEVQAALASFEGPCAELQRRGSLVAQYQELTGGGGHPLPSAADGRHGVVQQRLSALQAFWGSVREWDRLVDGWLESPPADVRIDEVQRHVRSTLRAAARCPEGHMTLLRQRVDRLRRLLPQLALVQSLAAGAPLKGGAEGGAPALHARLLRHSLPGRTRRVLQTLSEMLCRRPADAEGTSRPVPSLGGVIRRGLLNDGEYIARIYQLAVADDGGEPPEETAAPAGGGGERAGAEEGAPPIAAEADMPPVEQRADGPAPGGAAEAAAAQELAPPVAPRPPSARRGRPTPPAAPRAPAAAVPLPPPLCRKPWRDRGAPREAMPPGERRAWRLPPTAELGGGLGGGGDAPPHREQLRGLRGSFSRTQES</sequence>
<feature type="compositionally biased region" description="Gly residues" evidence="1">
    <location>
        <begin position="1217"/>
        <end position="1226"/>
    </location>
</feature>
<dbReference type="PANTHER" id="PTHR45725">
    <property type="entry name" value="FORMIN HOMOLOGY 2 FAMILY MEMBER"/>
    <property type="match status" value="1"/>
</dbReference>
<accession>A0ABN9TLS1</accession>
<dbReference type="Proteomes" id="UP001189429">
    <property type="component" value="Unassembled WGS sequence"/>
</dbReference>
<protein>
    <submittedName>
        <fullName evidence="2">Uncharacterized protein</fullName>
    </submittedName>
</protein>
<feature type="compositionally biased region" description="Low complexity" evidence="1">
    <location>
        <begin position="1135"/>
        <end position="1153"/>
    </location>
</feature>